<sequence length="72" mass="8038">MILLLVISFLIGVYLIGSAILLVLRETKNKRNSFWDFLVIVLDVISDPITSEGMRIFFGGVFIAIAILLLVI</sequence>
<evidence type="ECO:0000256" key="1">
    <source>
        <dbReference type="SAM" id="Phobius"/>
    </source>
</evidence>
<feature type="transmembrane region" description="Helical" evidence="1">
    <location>
        <begin position="6"/>
        <end position="24"/>
    </location>
</feature>
<reference evidence="2 5" key="2">
    <citation type="submission" date="2021-03" db="EMBL/GenBank/DDBJ databases">
        <title>Antimicrobial resistance genes in bacteria isolated from Japanese honey, and their potential for conferring macrolide and lincosamide resistance in the American foulbrood pathogen Paenibacillus larvae.</title>
        <authorList>
            <person name="Okamoto M."/>
            <person name="Kumagai M."/>
            <person name="Kanamori H."/>
            <person name="Takamatsu D."/>
        </authorList>
    </citation>
    <scope>NUCLEOTIDE SEQUENCE [LARGE SCALE GENOMIC DNA]</scope>
    <source>
        <strain evidence="2 5">J6TS1</strain>
    </source>
</reference>
<keyword evidence="5" id="KW-1185">Reference proteome</keyword>
<dbReference type="RefSeq" id="WP_120115338.1">
    <property type="nucleotide sequence ID" value="NZ_BORI01000020.1"/>
</dbReference>
<reference evidence="3 4" key="1">
    <citation type="submission" date="2018-12" db="EMBL/GenBank/DDBJ databases">
        <authorList>
            <person name="Sun L."/>
            <person name="Chen Z."/>
        </authorList>
    </citation>
    <scope>NUCLEOTIDE SEQUENCE [LARGE SCALE GENOMIC DNA]</scope>
    <source>
        <strain evidence="3 4">LMG 29736</strain>
    </source>
</reference>
<keyword evidence="1" id="KW-1133">Transmembrane helix</keyword>
<feature type="transmembrane region" description="Helical" evidence="1">
    <location>
        <begin position="55"/>
        <end position="71"/>
    </location>
</feature>
<dbReference type="Proteomes" id="UP000287296">
    <property type="component" value="Unassembled WGS sequence"/>
</dbReference>
<gene>
    <name evidence="3" type="ORF">D5F11_007035</name>
    <name evidence="2" type="ORF">J6TS1_42880</name>
</gene>
<dbReference type="Proteomes" id="UP000680670">
    <property type="component" value="Unassembled WGS sequence"/>
</dbReference>
<protein>
    <submittedName>
        <fullName evidence="3">Uncharacterized protein</fullName>
    </submittedName>
</protein>
<proteinExistence type="predicted"/>
<keyword evidence="1" id="KW-0472">Membrane</keyword>
<name>A0A429XAW2_SIMTE</name>
<accession>A0A429XAW2</accession>
<dbReference type="EMBL" id="BORJ01000014">
    <property type="protein sequence ID" value="GIN98418.1"/>
    <property type="molecule type" value="Genomic_DNA"/>
</dbReference>
<dbReference type="EMBL" id="QYTW02000004">
    <property type="protein sequence ID" value="RST60577.1"/>
    <property type="molecule type" value="Genomic_DNA"/>
</dbReference>
<dbReference type="AlphaFoldDB" id="A0A429XAW2"/>
<keyword evidence="1" id="KW-0812">Transmembrane</keyword>
<organism evidence="3 4">
    <name type="scientific">Siminovitchia terrae</name>
    <name type="common">Bacillus terrae</name>
    <dbReference type="NCBI Taxonomy" id="1914933"/>
    <lineage>
        <taxon>Bacteria</taxon>
        <taxon>Bacillati</taxon>
        <taxon>Bacillota</taxon>
        <taxon>Bacilli</taxon>
        <taxon>Bacillales</taxon>
        <taxon>Bacillaceae</taxon>
        <taxon>Siminovitchia</taxon>
    </lineage>
</organism>
<comment type="caution">
    <text evidence="3">The sequence shown here is derived from an EMBL/GenBank/DDBJ whole genome shotgun (WGS) entry which is preliminary data.</text>
</comment>
<evidence type="ECO:0000313" key="3">
    <source>
        <dbReference type="EMBL" id="RST60577.1"/>
    </source>
</evidence>
<evidence type="ECO:0000313" key="2">
    <source>
        <dbReference type="EMBL" id="GIN98418.1"/>
    </source>
</evidence>
<evidence type="ECO:0000313" key="4">
    <source>
        <dbReference type="Proteomes" id="UP000287296"/>
    </source>
</evidence>
<evidence type="ECO:0000313" key="5">
    <source>
        <dbReference type="Proteomes" id="UP000680670"/>
    </source>
</evidence>